<dbReference type="Gene3D" id="1.10.4080.10">
    <property type="entry name" value="ADP-ribosylation/Crystallin J1"/>
    <property type="match status" value="1"/>
</dbReference>
<proteinExistence type="inferred from homology"/>
<dbReference type="GO" id="GO:0016787">
    <property type="term" value="F:hydrolase activity"/>
    <property type="evidence" value="ECO:0007669"/>
    <property type="project" value="UniProtKB-KW"/>
</dbReference>
<protein>
    <submittedName>
        <fullName evidence="4">ADP-ribosylglycohydrolase</fullName>
    </submittedName>
</protein>
<comment type="cofactor">
    <cofactor evidence="3">
        <name>Mg(2+)</name>
        <dbReference type="ChEBI" id="CHEBI:18420"/>
    </cofactor>
    <text evidence="3">Binds 2 magnesium ions per subunit.</text>
</comment>
<feature type="binding site" evidence="3">
    <location>
        <position position="57"/>
    </location>
    <ligand>
        <name>Mg(2+)</name>
        <dbReference type="ChEBI" id="CHEBI:18420"/>
        <label>1</label>
    </ligand>
</feature>
<evidence type="ECO:0000256" key="1">
    <source>
        <dbReference type="ARBA" id="ARBA00010702"/>
    </source>
</evidence>
<accession>A0A0B7MHI2</accession>
<dbReference type="InterPro" id="IPR036705">
    <property type="entry name" value="Ribosyl_crysJ1_sf"/>
</dbReference>
<evidence type="ECO:0000256" key="3">
    <source>
        <dbReference type="PIRSR" id="PIRSR605502-1"/>
    </source>
</evidence>
<keyword evidence="5" id="KW-1185">Reference proteome</keyword>
<sequence>MKKNTSHFRGCLLGGAIGDALGFIVEFMDIEEIKRTFGTEGINDLICDETSGKAVVSDDTQMTVFTADGLLWADYSGREGDTCSITDCVFYSYQRWFYTQTGRFADQEYDWLINNEGVDYKSELMKVEELMIRRGPGNTCLSALSKSVNKQYGTIDDPINNSKGCGGIMRSAPVGLYFHKSADKAFQMAAQCAAITHGHPSGYLSAGALACIISEIIDGKDINQAALHAASILKTYDQHEECLDILQRAITLSTKDVEPDDAVTSLGEGWVGEEALAIAVYCALKYEDDFEKAVRMAVNHSGDSDSTGAICGNILGAYHGLEGIPEKWIKNVELADLLSELADRLLVV</sequence>
<keyword evidence="2 4" id="KW-0378">Hydrolase</keyword>
<dbReference type="Pfam" id="PF03747">
    <property type="entry name" value="ADP_ribosyl_GH"/>
    <property type="match status" value="1"/>
</dbReference>
<evidence type="ECO:0000256" key="2">
    <source>
        <dbReference type="ARBA" id="ARBA00022801"/>
    </source>
</evidence>
<dbReference type="GO" id="GO:0046872">
    <property type="term" value="F:metal ion binding"/>
    <property type="evidence" value="ECO:0007669"/>
    <property type="project" value="UniProtKB-KW"/>
</dbReference>
<feature type="binding site" evidence="3">
    <location>
        <position position="306"/>
    </location>
    <ligand>
        <name>Mg(2+)</name>
        <dbReference type="ChEBI" id="CHEBI:18420"/>
        <label>1</label>
    </ligand>
</feature>
<dbReference type="InterPro" id="IPR050792">
    <property type="entry name" value="ADP-ribosylglycohydrolase"/>
</dbReference>
<dbReference type="PANTHER" id="PTHR16222">
    <property type="entry name" value="ADP-RIBOSYLGLYCOHYDROLASE"/>
    <property type="match status" value="1"/>
</dbReference>
<keyword evidence="3" id="KW-0479">Metal-binding</keyword>
<dbReference type="InterPro" id="IPR005502">
    <property type="entry name" value="Ribosyl_crysJ1"/>
</dbReference>
<gene>
    <name evidence="4" type="ORF">SSCH_720006</name>
</gene>
<dbReference type="RefSeq" id="WP_044665904.1">
    <property type="nucleotide sequence ID" value="NZ_CDRZ01000272.1"/>
</dbReference>
<dbReference type="PANTHER" id="PTHR16222:SF24">
    <property type="entry name" value="ADP-RIBOSYLHYDROLASE ARH3"/>
    <property type="match status" value="1"/>
</dbReference>
<feature type="binding site" evidence="3">
    <location>
        <position position="305"/>
    </location>
    <ligand>
        <name>Mg(2+)</name>
        <dbReference type="ChEBI" id="CHEBI:18420"/>
        <label>2</label>
    </ligand>
</feature>
<dbReference type="EMBL" id="CDRZ01000272">
    <property type="protein sequence ID" value="CEO90094.1"/>
    <property type="molecule type" value="Genomic_DNA"/>
</dbReference>
<feature type="binding site" evidence="3">
    <location>
        <position position="58"/>
    </location>
    <ligand>
        <name>Mg(2+)</name>
        <dbReference type="ChEBI" id="CHEBI:18420"/>
        <label>1</label>
    </ligand>
</feature>
<keyword evidence="3" id="KW-0460">Magnesium</keyword>
<comment type="similarity">
    <text evidence="1">Belongs to the ADP-ribosylglycohydrolase family.</text>
</comment>
<reference evidence="5" key="1">
    <citation type="submission" date="2015-01" db="EMBL/GenBank/DDBJ databases">
        <authorList>
            <person name="Manzoor Shahid"/>
            <person name="Zubair Saima"/>
        </authorList>
    </citation>
    <scope>NUCLEOTIDE SEQUENCE [LARGE SCALE GENOMIC DNA]</scope>
    <source>
        <strain evidence="5">Sp3</strain>
    </source>
</reference>
<organism evidence="4 5">
    <name type="scientific">Syntrophaceticus schinkii</name>
    <dbReference type="NCBI Taxonomy" id="499207"/>
    <lineage>
        <taxon>Bacteria</taxon>
        <taxon>Bacillati</taxon>
        <taxon>Bacillota</taxon>
        <taxon>Clostridia</taxon>
        <taxon>Thermoanaerobacterales</taxon>
        <taxon>Thermoanaerobacterales Family III. Incertae Sedis</taxon>
        <taxon>Syntrophaceticus</taxon>
    </lineage>
</organism>
<evidence type="ECO:0000313" key="4">
    <source>
        <dbReference type="EMBL" id="CEO90094.1"/>
    </source>
</evidence>
<dbReference type="Proteomes" id="UP000046155">
    <property type="component" value="Unassembled WGS sequence"/>
</dbReference>
<feature type="binding site" evidence="3">
    <location>
        <position position="59"/>
    </location>
    <ligand>
        <name>Mg(2+)</name>
        <dbReference type="ChEBI" id="CHEBI:18420"/>
        <label>1</label>
    </ligand>
</feature>
<evidence type="ECO:0000313" key="5">
    <source>
        <dbReference type="Proteomes" id="UP000046155"/>
    </source>
</evidence>
<name>A0A0B7MHI2_9FIRM</name>
<dbReference type="SUPFAM" id="SSF101478">
    <property type="entry name" value="ADP-ribosylglycohydrolase"/>
    <property type="match status" value="1"/>
</dbReference>
<feature type="binding site" evidence="3">
    <location>
        <position position="303"/>
    </location>
    <ligand>
        <name>Mg(2+)</name>
        <dbReference type="ChEBI" id="CHEBI:18420"/>
        <label>1</label>
    </ligand>
</feature>
<dbReference type="AlphaFoldDB" id="A0A0B7MHI2"/>